<sequence length="129" mass="15021">MAPTKSRAAWLREWITRVGGNSIYTTDGKVIFCEACQQKVFFDNKSLFLINQQQAPSGQFFQLNQHNSTEKHQANVERRNKKQIREKQQFLTKDRTNIPDKFTFDLCNAMISANIPFQKIFGNTRDDDS</sequence>
<keyword evidence="1" id="KW-1185">Reference proteome</keyword>
<organism evidence="1 2">
    <name type="scientific">Meloidogyne hapla</name>
    <name type="common">Root-knot nematode worm</name>
    <dbReference type="NCBI Taxonomy" id="6305"/>
    <lineage>
        <taxon>Eukaryota</taxon>
        <taxon>Metazoa</taxon>
        <taxon>Ecdysozoa</taxon>
        <taxon>Nematoda</taxon>
        <taxon>Chromadorea</taxon>
        <taxon>Rhabditida</taxon>
        <taxon>Tylenchina</taxon>
        <taxon>Tylenchomorpha</taxon>
        <taxon>Tylenchoidea</taxon>
        <taxon>Meloidogynidae</taxon>
        <taxon>Meloidogyninae</taxon>
        <taxon>Meloidogyne</taxon>
    </lineage>
</organism>
<name>A0A1I8BW71_MELHA</name>
<dbReference type="AlphaFoldDB" id="A0A1I8BW71"/>
<accession>A0A1I8BW71</accession>
<dbReference type="OMA" id="VIFCEAC"/>
<evidence type="ECO:0000313" key="1">
    <source>
        <dbReference type="Proteomes" id="UP000095281"/>
    </source>
</evidence>
<reference evidence="2" key="1">
    <citation type="submission" date="2016-11" db="UniProtKB">
        <authorList>
            <consortium name="WormBaseParasite"/>
        </authorList>
    </citation>
    <scope>IDENTIFICATION</scope>
</reference>
<dbReference type="Proteomes" id="UP000095281">
    <property type="component" value="Unplaced"/>
</dbReference>
<proteinExistence type="predicted"/>
<evidence type="ECO:0000313" key="2">
    <source>
        <dbReference type="WBParaSite" id="MhA1_Contig699.frz3.gene7"/>
    </source>
</evidence>
<protein>
    <submittedName>
        <fullName evidence="2">CGG triplet repeat-binding protein 1</fullName>
    </submittedName>
</protein>
<dbReference type="WBParaSite" id="MhA1_Contig699.frz3.gene7">
    <property type="protein sequence ID" value="MhA1_Contig699.frz3.gene7"/>
    <property type="gene ID" value="MhA1_Contig699.frz3.gene7"/>
</dbReference>